<evidence type="ECO:0000313" key="2">
    <source>
        <dbReference type="Proteomes" id="UP001317613"/>
    </source>
</evidence>
<accession>A0AC59HM09</accession>
<evidence type="ECO:0000313" key="1">
    <source>
        <dbReference type="EMBL" id="BDQ60687.1"/>
    </source>
</evidence>
<sequence>MSQIMMGTDANKDILNNTNLLTDEANSASANDMMIVVDSEKRKYYGRSYASD</sequence>
<organism evidence="1 2">
    <name type="scientific">Enterococcus faecalis</name>
    <name type="common">Streptococcus faecalis</name>
    <dbReference type="NCBI Taxonomy" id="1351"/>
    <lineage>
        <taxon>Bacteria</taxon>
        <taxon>Bacillati</taxon>
        <taxon>Bacillota</taxon>
        <taxon>Bacilli</taxon>
        <taxon>Lactobacillales</taxon>
        <taxon>Enterococcaceae</taxon>
        <taxon>Enterococcus</taxon>
    </lineage>
</organism>
<protein>
    <submittedName>
        <fullName evidence="1">Uncharacterized protein</fullName>
    </submittedName>
</protein>
<gene>
    <name evidence="1" type="ORF">EfsSVR2332_07650</name>
</gene>
<dbReference type="EMBL" id="AP026729">
    <property type="protein sequence ID" value="BDQ60687.1"/>
    <property type="molecule type" value="Genomic_DNA"/>
</dbReference>
<name>A0AC59HM09_ENTFL</name>
<dbReference type="Proteomes" id="UP001317613">
    <property type="component" value="Chromosome"/>
</dbReference>
<reference evidence="1" key="1">
    <citation type="submission" date="2022-08" db="EMBL/GenBank/DDBJ databases">
        <title>Molecular epidemiological analysis of five strains of VanD-type vancomycin-resistant Enterococcus faecalis.</title>
        <authorList>
            <person name="Mimura K."/>
            <person name="Hashimoto Y."/>
            <person name="Tomita H."/>
        </authorList>
    </citation>
    <scope>NUCLEOTIDE SEQUENCE</scope>
    <source>
        <strain evidence="1">SVR2332</strain>
    </source>
</reference>
<proteinExistence type="predicted"/>